<evidence type="ECO:0000259" key="8">
    <source>
        <dbReference type="Pfam" id="PF01850"/>
    </source>
</evidence>
<dbReference type="InterPro" id="IPR002716">
    <property type="entry name" value="PIN_dom"/>
</dbReference>
<dbReference type="OrthoDB" id="7063608at2"/>
<sequence length="132" mass="14431">MKYLLDSDVLAAAIKGRLPVVLKLAELRPGDVAVSVFSRVDAETALRLQPRAQVRYGKLLKEFLATVPVLDFGAAEAQQAVQTGVYLQAASEKLAPMDLWLAATALTRKLVLVTERVNVFASVPNLEVERWA</sequence>
<name>A0A1H8ZW19_9GAMM</name>
<evidence type="ECO:0000313" key="10">
    <source>
        <dbReference type="Proteomes" id="UP000199233"/>
    </source>
</evidence>
<dbReference type="EMBL" id="FOFS01000001">
    <property type="protein sequence ID" value="SEP68535.1"/>
    <property type="molecule type" value="Genomic_DNA"/>
</dbReference>
<evidence type="ECO:0000256" key="2">
    <source>
        <dbReference type="ARBA" id="ARBA00022649"/>
    </source>
</evidence>
<evidence type="ECO:0000256" key="1">
    <source>
        <dbReference type="ARBA" id="ARBA00001946"/>
    </source>
</evidence>
<keyword evidence="2" id="KW-1277">Toxin-antitoxin system</keyword>
<dbReference type="SUPFAM" id="SSF88723">
    <property type="entry name" value="PIN domain-like"/>
    <property type="match status" value="1"/>
</dbReference>
<dbReference type="InterPro" id="IPR050556">
    <property type="entry name" value="Type_II_TA_system_RNase"/>
</dbReference>
<evidence type="ECO:0000256" key="6">
    <source>
        <dbReference type="ARBA" id="ARBA00022842"/>
    </source>
</evidence>
<protein>
    <submittedName>
        <fullName evidence="9">tRNA(fMet)-specific endonuclease VapC</fullName>
    </submittedName>
</protein>
<feature type="domain" description="PIN" evidence="8">
    <location>
        <begin position="3"/>
        <end position="114"/>
    </location>
</feature>
<dbReference type="AlphaFoldDB" id="A0A1H8ZW19"/>
<comment type="similarity">
    <text evidence="7">Belongs to the PINc/VapC protein family.</text>
</comment>
<dbReference type="CDD" id="cd09881">
    <property type="entry name" value="PIN_VapC4-5_FitB-like"/>
    <property type="match status" value="1"/>
</dbReference>
<dbReference type="RefSeq" id="WP_093280765.1">
    <property type="nucleotide sequence ID" value="NZ_FOFS01000001.1"/>
</dbReference>
<accession>A0A1H8ZW19</accession>
<keyword evidence="6" id="KW-0460">Magnesium</keyword>
<dbReference type="Gene3D" id="3.40.50.1010">
    <property type="entry name" value="5'-nuclease"/>
    <property type="match status" value="1"/>
</dbReference>
<dbReference type="Pfam" id="PF01850">
    <property type="entry name" value="PIN"/>
    <property type="match status" value="1"/>
</dbReference>
<keyword evidence="5" id="KW-0378">Hydrolase</keyword>
<evidence type="ECO:0000256" key="3">
    <source>
        <dbReference type="ARBA" id="ARBA00022722"/>
    </source>
</evidence>
<dbReference type="STRING" id="489703.SAMN04488038_101180"/>
<organism evidence="9 10">
    <name type="scientific">Solimonas aquatica</name>
    <dbReference type="NCBI Taxonomy" id="489703"/>
    <lineage>
        <taxon>Bacteria</taxon>
        <taxon>Pseudomonadati</taxon>
        <taxon>Pseudomonadota</taxon>
        <taxon>Gammaproteobacteria</taxon>
        <taxon>Nevskiales</taxon>
        <taxon>Nevskiaceae</taxon>
        <taxon>Solimonas</taxon>
    </lineage>
</organism>
<evidence type="ECO:0000256" key="7">
    <source>
        <dbReference type="ARBA" id="ARBA00038093"/>
    </source>
</evidence>
<evidence type="ECO:0000256" key="5">
    <source>
        <dbReference type="ARBA" id="ARBA00022801"/>
    </source>
</evidence>
<evidence type="ECO:0000256" key="4">
    <source>
        <dbReference type="ARBA" id="ARBA00022723"/>
    </source>
</evidence>
<dbReference type="InterPro" id="IPR029060">
    <property type="entry name" value="PIN-like_dom_sf"/>
</dbReference>
<dbReference type="PANTHER" id="PTHR33653">
    <property type="entry name" value="RIBONUCLEASE VAPC2"/>
    <property type="match status" value="1"/>
</dbReference>
<keyword evidence="3" id="KW-0540">Nuclease</keyword>
<comment type="cofactor">
    <cofactor evidence="1">
        <name>Mg(2+)</name>
        <dbReference type="ChEBI" id="CHEBI:18420"/>
    </cofactor>
</comment>
<evidence type="ECO:0000313" key="9">
    <source>
        <dbReference type="EMBL" id="SEP68535.1"/>
    </source>
</evidence>
<keyword evidence="9" id="KW-0255">Endonuclease</keyword>
<dbReference type="Proteomes" id="UP000199233">
    <property type="component" value="Unassembled WGS sequence"/>
</dbReference>
<dbReference type="GO" id="GO:0046872">
    <property type="term" value="F:metal ion binding"/>
    <property type="evidence" value="ECO:0007669"/>
    <property type="project" value="UniProtKB-KW"/>
</dbReference>
<dbReference type="GO" id="GO:0016787">
    <property type="term" value="F:hydrolase activity"/>
    <property type="evidence" value="ECO:0007669"/>
    <property type="project" value="UniProtKB-KW"/>
</dbReference>
<keyword evidence="4" id="KW-0479">Metal-binding</keyword>
<proteinExistence type="inferred from homology"/>
<reference evidence="9 10" key="1">
    <citation type="submission" date="2016-10" db="EMBL/GenBank/DDBJ databases">
        <authorList>
            <person name="de Groot N.N."/>
        </authorList>
    </citation>
    <scope>NUCLEOTIDE SEQUENCE [LARGE SCALE GENOMIC DNA]</scope>
    <source>
        <strain evidence="9 10">DSM 25927</strain>
    </source>
</reference>
<dbReference type="GO" id="GO:0004519">
    <property type="term" value="F:endonuclease activity"/>
    <property type="evidence" value="ECO:0007669"/>
    <property type="project" value="UniProtKB-KW"/>
</dbReference>
<keyword evidence="10" id="KW-1185">Reference proteome</keyword>
<gene>
    <name evidence="9" type="ORF">SAMN04488038_101180</name>
</gene>
<dbReference type="PANTHER" id="PTHR33653:SF1">
    <property type="entry name" value="RIBONUCLEASE VAPC2"/>
    <property type="match status" value="1"/>
</dbReference>